<gene>
    <name evidence="1" type="ORF">PeribacterD1_0246</name>
</gene>
<dbReference type="EMBL" id="CP013065">
    <property type="protein sequence ID" value="ALM12945.1"/>
    <property type="molecule type" value="Genomic_DNA"/>
</dbReference>
<accession>A0A0S1SGX4</accession>
<sequence length="66" mass="7743">MRMYDYTLFHLCRHKGGAKRLARRRPLRPAPCLLVSSYKDSELTRRRFANRAFPFTPRGAPLPIVL</sequence>
<accession>A0A0S1SR05</accession>
<accession>A0A0S1SLJ1</accession>
<proteinExistence type="predicted"/>
<evidence type="ECO:0000313" key="1">
    <source>
        <dbReference type="EMBL" id="ALM12945.1"/>
    </source>
</evidence>
<dbReference type="Proteomes" id="UP000069135">
    <property type="component" value="Chromosome"/>
</dbReference>
<dbReference type="STRING" id="1735162.PeribacterB2_0246"/>
<dbReference type="AlphaFoldDB" id="A0A0S1SH83"/>
<evidence type="ECO:0000313" key="2">
    <source>
        <dbReference type="Proteomes" id="UP000069135"/>
    </source>
</evidence>
<protein>
    <submittedName>
        <fullName evidence="1">Uncharacterized protein</fullName>
    </submittedName>
</protein>
<dbReference type="KEGG" id="prf:PeribacterA2_0246"/>
<accession>A0A0S1SH83</accession>
<reference evidence="2" key="1">
    <citation type="submission" date="2015-10" db="EMBL/GenBank/DDBJ databases">
        <title>Analysis of five complete genome sequences for members of the class Peribacteria in the recently recognized Peregrinibacteria bacterial phylum.</title>
        <authorList>
            <person name="Anantharaman K."/>
            <person name="Brown C.T."/>
            <person name="Burstein D."/>
            <person name="Castelle C.J."/>
            <person name="Probst A.J."/>
            <person name="Thomas B.C."/>
            <person name="Williams K.H."/>
            <person name="Banfield J.F."/>
        </authorList>
    </citation>
    <scope>NUCLEOTIDE SEQUENCE [LARGE SCALE GENOMIC DNA]</scope>
</reference>
<accession>A0A0S1SXF8</accession>
<reference evidence="1 2" key="2">
    <citation type="journal article" date="2016" name="PeerJ">
        <title>Analysis of five complete genome sequences for members of the class Peribacteria in the recently recognized Peregrinibacteria bacterial phylum.</title>
        <authorList>
            <person name="Anantharaman K."/>
            <person name="Brown C.T."/>
            <person name="Burstein D."/>
            <person name="Castelle C.J."/>
            <person name="Probst A.J."/>
            <person name="Thomas B.C."/>
            <person name="Williams K.H."/>
            <person name="Banfield J.F."/>
        </authorList>
    </citation>
    <scope>NUCLEOTIDE SEQUENCE [LARGE SCALE GENOMIC DNA]</scope>
    <source>
        <strain evidence="1">RIFOXYD1_FULL_PER-ii_59_16</strain>
    </source>
</reference>
<name>A0A0S1SH83_9BACT</name>
<organism evidence="1 2">
    <name type="scientific">Candidatus Peribacter riflensis</name>
    <dbReference type="NCBI Taxonomy" id="1735162"/>
    <lineage>
        <taxon>Bacteria</taxon>
        <taxon>Candidatus Peregrinibacteriota</taxon>
        <taxon>Candidatus Peribacteria</taxon>
        <taxon>Candidatus Peribacterales</taxon>
        <taxon>Candidatus Peribacteraceae</taxon>
        <taxon>Candidatus Peribacter</taxon>
    </lineage>
</organism>